<dbReference type="GO" id="GO:0006355">
    <property type="term" value="P:regulation of DNA-templated transcription"/>
    <property type="evidence" value="ECO:0007669"/>
    <property type="project" value="InterPro"/>
</dbReference>
<evidence type="ECO:0000259" key="8">
    <source>
        <dbReference type="PROSITE" id="PS51054"/>
    </source>
</evidence>
<evidence type="ECO:0000256" key="1">
    <source>
        <dbReference type="ARBA" id="ARBA00004123"/>
    </source>
</evidence>
<dbReference type="AlphaFoldDB" id="A0A9J7MSQ5"/>
<reference evidence="10" key="3">
    <citation type="submission" date="2025-08" db="UniProtKB">
        <authorList>
            <consortium name="RefSeq"/>
        </authorList>
    </citation>
    <scope>IDENTIFICATION</scope>
</reference>
<dbReference type="InterPro" id="IPR050370">
    <property type="entry name" value="HES_HEY"/>
</dbReference>
<name>A0A9J7MSQ5_BRAFL</name>
<dbReference type="SMART" id="SM00353">
    <property type="entry name" value="HLH"/>
    <property type="match status" value="1"/>
</dbReference>
<evidence type="ECO:0000256" key="3">
    <source>
        <dbReference type="ARBA" id="ARBA00023015"/>
    </source>
</evidence>
<evidence type="ECO:0000256" key="2">
    <source>
        <dbReference type="ARBA" id="ARBA00022491"/>
    </source>
</evidence>
<dbReference type="Pfam" id="PF00010">
    <property type="entry name" value="HLH"/>
    <property type="match status" value="1"/>
</dbReference>
<feature type="compositionally biased region" description="Basic and acidic residues" evidence="6">
    <location>
        <begin position="259"/>
        <end position="278"/>
    </location>
</feature>
<feature type="compositionally biased region" description="Polar residues" evidence="6">
    <location>
        <begin position="396"/>
        <end position="421"/>
    </location>
</feature>
<proteinExistence type="predicted"/>
<feature type="compositionally biased region" description="Low complexity" evidence="6">
    <location>
        <begin position="214"/>
        <end position="223"/>
    </location>
</feature>
<dbReference type="KEGG" id="bfo:118416714"/>
<feature type="region of interest" description="Disordered" evidence="6">
    <location>
        <begin position="354"/>
        <end position="438"/>
    </location>
</feature>
<dbReference type="OMA" id="EAIRYMS"/>
<dbReference type="PANTHER" id="PTHR10985">
    <property type="entry name" value="BASIC HELIX-LOOP-HELIX TRANSCRIPTION FACTOR, HES-RELATED"/>
    <property type="match status" value="1"/>
</dbReference>
<dbReference type="Proteomes" id="UP000001554">
    <property type="component" value="Chromosome 5"/>
</dbReference>
<dbReference type="Gene3D" id="6.10.250.980">
    <property type="match status" value="1"/>
</dbReference>
<dbReference type="Gene3D" id="4.10.280.10">
    <property type="entry name" value="Helix-loop-helix DNA-binding domain"/>
    <property type="match status" value="1"/>
</dbReference>
<keyword evidence="2" id="KW-0678">Repressor</keyword>
<dbReference type="InterPro" id="IPR003650">
    <property type="entry name" value="Orange_dom"/>
</dbReference>
<evidence type="ECO:0000259" key="7">
    <source>
        <dbReference type="PROSITE" id="PS50888"/>
    </source>
</evidence>
<evidence type="ECO:0000313" key="10">
    <source>
        <dbReference type="RefSeq" id="XP_035677810.1"/>
    </source>
</evidence>
<evidence type="ECO:0000256" key="4">
    <source>
        <dbReference type="ARBA" id="ARBA00023163"/>
    </source>
</evidence>
<dbReference type="Pfam" id="PF07527">
    <property type="entry name" value="Hairy_orange"/>
    <property type="match status" value="1"/>
</dbReference>
<dbReference type="CDD" id="cd11389">
    <property type="entry name" value="bHLH-O_HERP_like"/>
    <property type="match status" value="1"/>
</dbReference>
<dbReference type="GO" id="GO:0046983">
    <property type="term" value="F:protein dimerization activity"/>
    <property type="evidence" value="ECO:0007669"/>
    <property type="project" value="InterPro"/>
</dbReference>
<keyword evidence="5" id="KW-0539">Nucleus</keyword>
<dbReference type="GeneID" id="118416714"/>
<dbReference type="PROSITE" id="PS51054">
    <property type="entry name" value="ORANGE"/>
    <property type="match status" value="1"/>
</dbReference>
<keyword evidence="9" id="KW-1185">Reference proteome</keyword>
<dbReference type="SMART" id="SM00511">
    <property type="entry name" value="ORANGE"/>
    <property type="match status" value="1"/>
</dbReference>
<dbReference type="GO" id="GO:0005634">
    <property type="term" value="C:nucleus"/>
    <property type="evidence" value="ECO:0007669"/>
    <property type="project" value="UniProtKB-SubCell"/>
</dbReference>
<evidence type="ECO:0000313" key="9">
    <source>
        <dbReference type="Proteomes" id="UP000001554"/>
    </source>
</evidence>
<dbReference type="PROSITE" id="PS50888">
    <property type="entry name" value="BHLH"/>
    <property type="match status" value="1"/>
</dbReference>
<feature type="region of interest" description="Disordered" evidence="6">
    <location>
        <begin position="191"/>
        <end position="292"/>
    </location>
</feature>
<dbReference type="SUPFAM" id="SSF47459">
    <property type="entry name" value="HLH, helix-loop-helix DNA-binding domain"/>
    <property type="match status" value="1"/>
</dbReference>
<accession>A0A9J7MSQ5</accession>
<gene>
    <name evidence="10" type="primary">LOC118416714</name>
</gene>
<dbReference type="RefSeq" id="XP_035677810.1">
    <property type="nucleotide sequence ID" value="XM_035821917.1"/>
</dbReference>
<keyword evidence="4" id="KW-0804">Transcription</keyword>
<feature type="domain" description="Orange" evidence="8">
    <location>
        <begin position="152"/>
        <end position="184"/>
    </location>
</feature>
<dbReference type="GO" id="GO:0003677">
    <property type="term" value="F:DNA binding"/>
    <property type="evidence" value="ECO:0007669"/>
    <property type="project" value="InterPro"/>
</dbReference>
<dbReference type="InterPro" id="IPR011598">
    <property type="entry name" value="bHLH_dom"/>
</dbReference>
<sequence length="458" mass="51340">MNVEVSTTGGASDPALALRLNMQRDNEAYPLPPHKRVKTENMSYDLHGSISPVHMAFMTDSRGFRRRNMQGTEEQRDLHRIVEKRRRDRINDCLANIRELLPEELVRQKSCGKAEILELTLMHMKHLQKQVQAYEQGKTPPAATPVIRQGDFLAGYRECLGEAIRYMSQSPVDGVSCEKIESHLRRHCQRLSPYQGFPDTEETPSGLVRESISPQPEQQMPQDRPMPEEPQPPQHPPHMTDASQQTPSPQTAHQSHQAAVEESRRSPMSEPPRDRSPSRDSQPPHTPLPYSAFPPAPFIPMLALHPSGTHYIPVNFTPPTAVTPQGGQPGQNMVCPFPMMFPAPMYPGVYPPTSMASSGGRRISGIPVMTPYQPLSPHTSSDESPTTTPREEQHQHPNPSSHMRNHHQVASNDPLNLSTRNVACPEGMSRSPDLPHTVYRHSHNWQNVSPQHGHAMSP</sequence>
<evidence type="ECO:0000256" key="6">
    <source>
        <dbReference type="SAM" id="MobiDB-lite"/>
    </source>
</evidence>
<feature type="compositionally biased region" description="Polar residues" evidence="6">
    <location>
        <begin position="241"/>
        <end position="257"/>
    </location>
</feature>
<evidence type="ECO:0000256" key="5">
    <source>
        <dbReference type="ARBA" id="ARBA00023242"/>
    </source>
</evidence>
<dbReference type="InterPro" id="IPR036638">
    <property type="entry name" value="HLH_DNA-bd_sf"/>
</dbReference>
<feature type="domain" description="BHLH" evidence="7">
    <location>
        <begin position="74"/>
        <end position="127"/>
    </location>
</feature>
<reference evidence="10" key="1">
    <citation type="journal article" date="2016" name="Genome Biol. Evol.">
        <title>Conserved non-coding elements in the most distant genera of cephalochordates: the Goldilocks principle.</title>
        <authorList>
            <person name="Yue J.X."/>
            <person name="Kozmikova I."/>
            <person name="Ono H."/>
            <person name="Nossa C.W."/>
            <person name="Kozmik Z."/>
            <person name="Putnam N.H."/>
            <person name="Yu J.K."/>
            <person name="Holland L.Z."/>
        </authorList>
    </citation>
    <scope>NUCLEOTIDE SEQUENCE</scope>
</reference>
<dbReference type="OrthoDB" id="6371181at2759"/>
<keyword evidence="3" id="KW-0805">Transcription regulation</keyword>
<comment type="subcellular location">
    <subcellularLocation>
        <location evidence="1">Nucleus</location>
    </subcellularLocation>
</comment>
<dbReference type="SUPFAM" id="SSF158457">
    <property type="entry name" value="Orange domain-like"/>
    <property type="match status" value="1"/>
</dbReference>
<organism evidence="9 10">
    <name type="scientific">Branchiostoma floridae</name>
    <name type="common">Florida lancelet</name>
    <name type="synonym">Amphioxus</name>
    <dbReference type="NCBI Taxonomy" id="7739"/>
    <lineage>
        <taxon>Eukaryota</taxon>
        <taxon>Metazoa</taxon>
        <taxon>Chordata</taxon>
        <taxon>Cephalochordata</taxon>
        <taxon>Leptocardii</taxon>
        <taxon>Amphioxiformes</taxon>
        <taxon>Branchiostomatidae</taxon>
        <taxon>Branchiostoma</taxon>
    </lineage>
</organism>
<reference evidence="9" key="2">
    <citation type="journal article" date="2020" name="Nat. Ecol. Evol.">
        <title>Deeply conserved synteny resolves early events in vertebrate evolution.</title>
        <authorList>
            <person name="Simakov O."/>
            <person name="Marletaz F."/>
            <person name="Yue J.X."/>
            <person name="O'Connell B."/>
            <person name="Jenkins J."/>
            <person name="Brandt A."/>
            <person name="Calef R."/>
            <person name="Tung C.H."/>
            <person name="Huang T.K."/>
            <person name="Schmutz J."/>
            <person name="Satoh N."/>
            <person name="Yu J.K."/>
            <person name="Putnam N.H."/>
            <person name="Green R.E."/>
            <person name="Rokhsar D.S."/>
        </authorList>
    </citation>
    <scope>NUCLEOTIDE SEQUENCE [LARGE SCALE GENOMIC DNA]</scope>
    <source>
        <strain evidence="9">S238N-H82</strain>
    </source>
</reference>
<feature type="compositionally biased region" description="Polar residues" evidence="6">
    <location>
        <begin position="376"/>
        <end position="388"/>
    </location>
</feature>
<protein>
    <submittedName>
        <fullName evidence="10">Hairy/enhancer-of-split related with YRPW motif protein 1-like</fullName>
    </submittedName>
</protein>